<protein>
    <submittedName>
        <fullName evidence="5">Uncharacterized protein LOC113076708</fullName>
    </submittedName>
</protein>
<keyword evidence="2" id="KW-0472">Membrane</keyword>
<dbReference type="PANTHER" id="PTHR20859">
    <property type="entry name" value="INTERFERON/INTERLEUKIN RECEPTOR"/>
    <property type="match status" value="1"/>
</dbReference>
<feature type="transmembrane region" description="Helical" evidence="2">
    <location>
        <begin position="235"/>
        <end position="256"/>
    </location>
</feature>
<dbReference type="GeneID" id="113076708"/>
<dbReference type="Gene3D" id="2.60.40.10">
    <property type="entry name" value="Immunoglobulins"/>
    <property type="match status" value="2"/>
</dbReference>
<gene>
    <name evidence="5" type="primary">LOC113076708</name>
</gene>
<sequence>MRTQIYISVTVLILFLKKSDLEAATVPSPESVSVQCDSYGVEARWEYPEVHQDVYFQVKVKDEFDERYSNLTRNLHLNISSMLLRPAFNRYCVTVTAVRGGEKSEPSAFFIFSFNENTSSNIKCYLDFPEVELSPKDGRLHVQFTNPLHLYRNSPALRDHSEDLEYCVETDQGKNKVCETCQMKQNTSCETSVVFSEHRGEYCIHLTGNIGQTFFNPRSSCFRGDIRRYTPFTVYLYPVLGVTLTLLFITGIIILLEKKCNSEMKKKVPSMFPHFFDFGETQSHLPKTLCVVADKVEPHLQIELVEDPEEQTSLVLLSDNKDLDRVYSEDKNSYGPNDLVEDEQSDLSDFYDCPHAPKQKREMSPGDTVDGYGPKLL</sequence>
<dbReference type="GO" id="GO:0005886">
    <property type="term" value="C:plasma membrane"/>
    <property type="evidence" value="ECO:0007669"/>
    <property type="project" value="TreeGrafter"/>
</dbReference>
<reference evidence="5" key="1">
    <citation type="submission" date="2025-08" db="UniProtKB">
        <authorList>
            <consortium name="RefSeq"/>
        </authorList>
    </citation>
    <scope>IDENTIFICATION</scope>
    <source>
        <strain evidence="5">Wakin</strain>
        <tissue evidence="5">Muscle</tissue>
    </source>
</reference>
<feature type="region of interest" description="Disordered" evidence="1">
    <location>
        <begin position="327"/>
        <end position="377"/>
    </location>
</feature>
<dbReference type="SUPFAM" id="SSF49265">
    <property type="entry name" value="Fibronectin type III"/>
    <property type="match status" value="1"/>
</dbReference>
<dbReference type="RefSeq" id="XP_026105178.1">
    <property type="nucleotide sequence ID" value="XM_026249393.1"/>
</dbReference>
<dbReference type="OrthoDB" id="9946382at2759"/>
<organism evidence="4 5">
    <name type="scientific">Carassius auratus</name>
    <name type="common">Goldfish</name>
    <dbReference type="NCBI Taxonomy" id="7957"/>
    <lineage>
        <taxon>Eukaryota</taxon>
        <taxon>Metazoa</taxon>
        <taxon>Chordata</taxon>
        <taxon>Craniata</taxon>
        <taxon>Vertebrata</taxon>
        <taxon>Euteleostomi</taxon>
        <taxon>Actinopterygii</taxon>
        <taxon>Neopterygii</taxon>
        <taxon>Teleostei</taxon>
        <taxon>Ostariophysi</taxon>
        <taxon>Cypriniformes</taxon>
        <taxon>Cyprinidae</taxon>
        <taxon>Cyprininae</taxon>
        <taxon>Carassius</taxon>
    </lineage>
</organism>
<keyword evidence="2" id="KW-0812">Transmembrane</keyword>
<proteinExistence type="predicted"/>
<name>A0A6P6N9I8_CARAU</name>
<dbReference type="KEGG" id="caua:113076708"/>
<dbReference type="InterPro" id="IPR050650">
    <property type="entry name" value="Type-II_Cytokine-TF_Rcpt"/>
</dbReference>
<evidence type="ECO:0000313" key="4">
    <source>
        <dbReference type="Proteomes" id="UP000515129"/>
    </source>
</evidence>
<accession>A0A6P6N9I8</accession>
<dbReference type="Proteomes" id="UP000515129">
    <property type="component" value="Unplaced"/>
</dbReference>
<evidence type="ECO:0000256" key="3">
    <source>
        <dbReference type="SAM" id="SignalP"/>
    </source>
</evidence>
<dbReference type="AlphaFoldDB" id="A0A6P6N9I8"/>
<keyword evidence="3" id="KW-0732">Signal</keyword>
<evidence type="ECO:0000313" key="5">
    <source>
        <dbReference type="RefSeq" id="XP_026105178.1"/>
    </source>
</evidence>
<keyword evidence="4" id="KW-1185">Reference proteome</keyword>
<dbReference type="InterPro" id="IPR013783">
    <property type="entry name" value="Ig-like_fold"/>
</dbReference>
<dbReference type="PANTHER" id="PTHR20859:SF87">
    <property type="entry name" value="CYTOKINE RECEPTOR FAMILY MEMBER B13-RELATED"/>
    <property type="match status" value="1"/>
</dbReference>
<keyword evidence="2" id="KW-1133">Transmembrane helix</keyword>
<evidence type="ECO:0000256" key="1">
    <source>
        <dbReference type="SAM" id="MobiDB-lite"/>
    </source>
</evidence>
<feature type="chain" id="PRO_5028444836" evidence="3">
    <location>
        <begin position="24"/>
        <end position="377"/>
    </location>
</feature>
<feature type="signal peptide" evidence="3">
    <location>
        <begin position="1"/>
        <end position="23"/>
    </location>
</feature>
<dbReference type="InterPro" id="IPR036116">
    <property type="entry name" value="FN3_sf"/>
</dbReference>
<dbReference type="GO" id="GO:0004896">
    <property type="term" value="F:cytokine receptor activity"/>
    <property type="evidence" value="ECO:0007669"/>
    <property type="project" value="TreeGrafter"/>
</dbReference>
<evidence type="ECO:0000256" key="2">
    <source>
        <dbReference type="SAM" id="Phobius"/>
    </source>
</evidence>